<accession>A0A839RPU1</accession>
<comment type="caution">
    <text evidence="1">The sequence shown here is derived from an EMBL/GenBank/DDBJ whole genome shotgun (WGS) entry which is preliminary data.</text>
</comment>
<protein>
    <submittedName>
        <fullName evidence="1">Uncharacterized protein</fullName>
    </submittedName>
</protein>
<proteinExistence type="predicted"/>
<dbReference type="AlphaFoldDB" id="A0A839RPU1"/>
<evidence type="ECO:0000313" key="2">
    <source>
        <dbReference type="Proteomes" id="UP000567922"/>
    </source>
</evidence>
<gene>
    <name evidence="1" type="ORF">FHU29_002886</name>
</gene>
<reference evidence="1 2" key="1">
    <citation type="submission" date="2020-08" db="EMBL/GenBank/DDBJ databases">
        <title>Sequencing the genomes of 1000 actinobacteria strains.</title>
        <authorList>
            <person name="Klenk H.-P."/>
        </authorList>
    </citation>
    <scope>NUCLEOTIDE SEQUENCE [LARGE SCALE GENOMIC DNA]</scope>
    <source>
        <strain evidence="1 2">DSM 45258</strain>
    </source>
</reference>
<evidence type="ECO:0000313" key="1">
    <source>
        <dbReference type="EMBL" id="MBB3038417.1"/>
    </source>
</evidence>
<keyword evidence="2" id="KW-1185">Reference proteome</keyword>
<organism evidence="1 2">
    <name type="scientific">Hoyosella altamirensis</name>
    <dbReference type="NCBI Taxonomy" id="616997"/>
    <lineage>
        <taxon>Bacteria</taxon>
        <taxon>Bacillati</taxon>
        <taxon>Actinomycetota</taxon>
        <taxon>Actinomycetes</taxon>
        <taxon>Mycobacteriales</taxon>
        <taxon>Hoyosellaceae</taxon>
        <taxon>Hoyosella</taxon>
    </lineage>
</organism>
<name>A0A839RPU1_9ACTN</name>
<dbReference type="Proteomes" id="UP000567922">
    <property type="component" value="Unassembled WGS sequence"/>
</dbReference>
<dbReference type="EMBL" id="JACHWS010000003">
    <property type="protein sequence ID" value="MBB3038417.1"/>
    <property type="molecule type" value="Genomic_DNA"/>
</dbReference>
<sequence length="46" mass="5331">MYGFGELVPQSIPDSDKLSRVQEIREQMAQLQDELNQLLREVRGGR</sequence>